<accession>E9FSJ2</accession>
<dbReference type="Proteomes" id="UP000000305">
    <property type="component" value="Unassembled WGS sequence"/>
</dbReference>
<name>E9FSJ2_DAPPU</name>
<feature type="region of interest" description="Disordered" evidence="1">
    <location>
        <begin position="13"/>
        <end position="63"/>
    </location>
</feature>
<sequence length="63" mass="7036">MRVQRKMVAITLSSSVSPSWIPSIPPPESLMRGRGEDTNNPDNGRRRWNGPTNQPGKTHPQLT</sequence>
<evidence type="ECO:0000313" key="2">
    <source>
        <dbReference type="EMBL" id="EFX89216.1"/>
    </source>
</evidence>
<feature type="compositionally biased region" description="Low complexity" evidence="1">
    <location>
        <begin position="13"/>
        <end position="22"/>
    </location>
</feature>
<feature type="compositionally biased region" description="Polar residues" evidence="1">
    <location>
        <begin position="50"/>
        <end position="63"/>
    </location>
</feature>
<protein>
    <submittedName>
        <fullName evidence="2">Uncharacterized protein</fullName>
    </submittedName>
</protein>
<dbReference type="KEGG" id="dpx:DAPPUDRAFT_232855"/>
<proteinExistence type="predicted"/>
<organism evidence="2 3">
    <name type="scientific">Daphnia pulex</name>
    <name type="common">Water flea</name>
    <dbReference type="NCBI Taxonomy" id="6669"/>
    <lineage>
        <taxon>Eukaryota</taxon>
        <taxon>Metazoa</taxon>
        <taxon>Ecdysozoa</taxon>
        <taxon>Arthropoda</taxon>
        <taxon>Crustacea</taxon>
        <taxon>Branchiopoda</taxon>
        <taxon>Diplostraca</taxon>
        <taxon>Cladocera</taxon>
        <taxon>Anomopoda</taxon>
        <taxon>Daphniidae</taxon>
        <taxon>Daphnia</taxon>
    </lineage>
</organism>
<dbReference type="AlphaFoldDB" id="E9FSJ2"/>
<evidence type="ECO:0000313" key="3">
    <source>
        <dbReference type="Proteomes" id="UP000000305"/>
    </source>
</evidence>
<dbReference type="EMBL" id="GL732524">
    <property type="protein sequence ID" value="EFX89216.1"/>
    <property type="molecule type" value="Genomic_DNA"/>
</dbReference>
<evidence type="ECO:0000256" key="1">
    <source>
        <dbReference type="SAM" id="MobiDB-lite"/>
    </source>
</evidence>
<dbReference type="InParanoid" id="E9FSJ2"/>
<gene>
    <name evidence="2" type="ORF">DAPPUDRAFT_232855</name>
</gene>
<keyword evidence="3" id="KW-1185">Reference proteome</keyword>
<reference evidence="2 3" key="1">
    <citation type="journal article" date="2011" name="Science">
        <title>The ecoresponsive genome of Daphnia pulex.</title>
        <authorList>
            <person name="Colbourne J.K."/>
            <person name="Pfrender M.E."/>
            <person name="Gilbert D."/>
            <person name="Thomas W.K."/>
            <person name="Tucker A."/>
            <person name="Oakley T.H."/>
            <person name="Tokishita S."/>
            <person name="Aerts A."/>
            <person name="Arnold G.J."/>
            <person name="Basu M.K."/>
            <person name="Bauer D.J."/>
            <person name="Caceres C.E."/>
            <person name="Carmel L."/>
            <person name="Casola C."/>
            <person name="Choi J.H."/>
            <person name="Detter J.C."/>
            <person name="Dong Q."/>
            <person name="Dusheyko S."/>
            <person name="Eads B.D."/>
            <person name="Frohlich T."/>
            <person name="Geiler-Samerotte K.A."/>
            <person name="Gerlach D."/>
            <person name="Hatcher P."/>
            <person name="Jogdeo S."/>
            <person name="Krijgsveld J."/>
            <person name="Kriventseva E.V."/>
            <person name="Kultz D."/>
            <person name="Laforsch C."/>
            <person name="Lindquist E."/>
            <person name="Lopez J."/>
            <person name="Manak J.R."/>
            <person name="Muller J."/>
            <person name="Pangilinan J."/>
            <person name="Patwardhan R.P."/>
            <person name="Pitluck S."/>
            <person name="Pritham E.J."/>
            <person name="Rechtsteiner A."/>
            <person name="Rho M."/>
            <person name="Rogozin I.B."/>
            <person name="Sakarya O."/>
            <person name="Salamov A."/>
            <person name="Schaack S."/>
            <person name="Shapiro H."/>
            <person name="Shiga Y."/>
            <person name="Skalitzky C."/>
            <person name="Smith Z."/>
            <person name="Souvorov A."/>
            <person name="Sung W."/>
            <person name="Tang Z."/>
            <person name="Tsuchiya D."/>
            <person name="Tu H."/>
            <person name="Vos H."/>
            <person name="Wang M."/>
            <person name="Wolf Y.I."/>
            <person name="Yamagata H."/>
            <person name="Yamada T."/>
            <person name="Ye Y."/>
            <person name="Shaw J.R."/>
            <person name="Andrews J."/>
            <person name="Crease T.J."/>
            <person name="Tang H."/>
            <person name="Lucas S.M."/>
            <person name="Robertson H.M."/>
            <person name="Bork P."/>
            <person name="Koonin E.V."/>
            <person name="Zdobnov E.M."/>
            <person name="Grigoriev I.V."/>
            <person name="Lynch M."/>
            <person name="Boore J.L."/>
        </authorList>
    </citation>
    <scope>NUCLEOTIDE SEQUENCE [LARGE SCALE GENOMIC DNA]</scope>
</reference>
<dbReference type="HOGENOM" id="CLU_2887994_0_0_1"/>